<reference evidence="9 10" key="1">
    <citation type="submission" date="2020-07" db="EMBL/GenBank/DDBJ databases">
        <title>Description of Limosilactobacillus balticus sp. nov., Limosilactobacillus agrestis sp. nov., Limosilactobacillus albertensis sp. nov., Limosilactobacillus rudii sp. nov., Limosilactobacillus fastidiosus sp. nov., five novel Limosilactobacillus species isolated from the vertebrate gastrointestinal tract, and proposal of 6 subspecies of Limosilactobacillus reuteri adapted to the gastrointestinal tract of specific vertebrate hosts.</title>
        <authorList>
            <person name="Li F."/>
            <person name="Cheng C."/>
            <person name="Zheng J."/>
            <person name="Quevedo R.M."/>
            <person name="Li J."/>
            <person name="Roos S."/>
            <person name="Gaenzle M.G."/>
            <person name="Walter J."/>
        </authorList>
    </citation>
    <scope>NUCLEOTIDE SEQUENCE [LARGE SCALE GENOMIC DNA]</scope>
    <source>
        <strain evidence="9 10">STM2_1</strain>
    </source>
</reference>
<feature type="transmembrane region" description="Helical" evidence="7">
    <location>
        <begin position="418"/>
        <end position="437"/>
    </location>
</feature>
<feature type="region of interest" description="Disordered" evidence="6">
    <location>
        <begin position="1"/>
        <end position="24"/>
    </location>
</feature>
<evidence type="ECO:0000256" key="3">
    <source>
        <dbReference type="ARBA" id="ARBA00022692"/>
    </source>
</evidence>
<keyword evidence="2" id="KW-0813">Transport</keyword>
<dbReference type="Pfam" id="PF07690">
    <property type="entry name" value="MFS_1"/>
    <property type="match status" value="1"/>
</dbReference>
<evidence type="ECO:0000313" key="10">
    <source>
        <dbReference type="Proteomes" id="UP000517106"/>
    </source>
</evidence>
<keyword evidence="10" id="KW-1185">Reference proteome</keyword>
<dbReference type="PANTHER" id="PTHR23528:SF1">
    <property type="entry name" value="MAJOR FACILITATOR SUPERFAMILY (MFS) PROFILE DOMAIN-CONTAINING PROTEIN"/>
    <property type="match status" value="1"/>
</dbReference>
<dbReference type="Gene3D" id="1.20.1250.20">
    <property type="entry name" value="MFS general substrate transporter like domains"/>
    <property type="match status" value="2"/>
</dbReference>
<feature type="transmembrane region" description="Helical" evidence="7">
    <location>
        <begin position="348"/>
        <end position="369"/>
    </location>
</feature>
<feature type="transmembrane region" description="Helical" evidence="7">
    <location>
        <begin position="298"/>
        <end position="316"/>
    </location>
</feature>
<evidence type="ECO:0000256" key="6">
    <source>
        <dbReference type="SAM" id="MobiDB-lite"/>
    </source>
</evidence>
<feature type="transmembrane region" description="Helical" evidence="7">
    <location>
        <begin position="34"/>
        <end position="54"/>
    </location>
</feature>
<keyword evidence="3 7" id="KW-0812">Transmembrane</keyword>
<protein>
    <submittedName>
        <fullName evidence="9">MFS transporter</fullName>
    </submittedName>
</protein>
<dbReference type="InterPro" id="IPR020846">
    <property type="entry name" value="MFS_dom"/>
</dbReference>
<proteinExistence type="predicted"/>
<accession>A0A7W3YP54</accession>
<evidence type="ECO:0000256" key="2">
    <source>
        <dbReference type="ARBA" id="ARBA00022448"/>
    </source>
</evidence>
<feature type="transmembrane region" description="Helical" evidence="7">
    <location>
        <begin position="198"/>
        <end position="217"/>
    </location>
</feature>
<dbReference type="InterPro" id="IPR036259">
    <property type="entry name" value="MFS_trans_sf"/>
</dbReference>
<dbReference type="RefSeq" id="WP_182596703.1">
    <property type="nucleotide sequence ID" value="NZ_JACIVA010000053.1"/>
</dbReference>
<dbReference type="GO" id="GO:0022857">
    <property type="term" value="F:transmembrane transporter activity"/>
    <property type="evidence" value="ECO:0007669"/>
    <property type="project" value="InterPro"/>
</dbReference>
<name>A0A7W3YP54_9LACO</name>
<evidence type="ECO:0000313" key="9">
    <source>
        <dbReference type="EMBL" id="MBB1097997.1"/>
    </source>
</evidence>
<feature type="transmembrane region" description="Helical" evidence="7">
    <location>
        <begin position="109"/>
        <end position="129"/>
    </location>
</feature>
<feature type="transmembrane region" description="Helical" evidence="7">
    <location>
        <begin position="323"/>
        <end position="342"/>
    </location>
</feature>
<dbReference type="Proteomes" id="UP000517106">
    <property type="component" value="Unassembled WGS sequence"/>
</dbReference>
<gene>
    <name evidence="9" type="ORF">H5S09_08615</name>
</gene>
<evidence type="ECO:0000256" key="1">
    <source>
        <dbReference type="ARBA" id="ARBA00004651"/>
    </source>
</evidence>
<sequence>MLNHNSGSKVGETLSIDPSTISPETGKPWPKSTFWRFLIAFIIFGVLNNAAFTLNGAVLLPQHIKDVGIANPTAAYGIITSVTSLVSLFVGYIWGTLSDKTRSRFGKRTPWIFFGSFVAGIGLYALGIFKTTSGLTMAYILNTLGQNAIQTPMYAFLADRAPKNVRGTLSAGFGATSVGAPVGQFISSYFLGQPYQNWGFVVGGILITVSGLVVLLITPREKSSADMVVNKNENLISVLATLLPPKLTGAHDFYKACAGRFLVMTSYTMIFQYLLYILENHIGLSTLAAARAMNKLSIFTLIVSLIGLAFSGPISDKIRARKIPVTFGGILLILGTLSLVIFRTVNGVIGYVVLAGLGYGIYLAVDMALNIDVIPKKAKENETTGKYVGFGNLTNTAGQMVAPAATSMIVTATNSYTLVFWVSILITIVGTAFILWIKHVK</sequence>
<dbReference type="GO" id="GO:0005886">
    <property type="term" value="C:plasma membrane"/>
    <property type="evidence" value="ECO:0007669"/>
    <property type="project" value="UniProtKB-SubCell"/>
</dbReference>
<comment type="caution">
    <text evidence="9">The sequence shown here is derived from an EMBL/GenBank/DDBJ whole genome shotgun (WGS) entry which is preliminary data.</text>
</comment>
<keyword evidence="4 7" id="KW-1133">Transmembrane helix</keyword>
<evidence type="ECO:0000259" key="8">
    <source>
        <dbReference type="PROSITE" id="PS50850"/>
    </source>
</evidence>
<dbReference type="PROSITE" id="PS50850">
    <property type="entry name" value="MFS"/>
    <property type="match status" value="1"/>
</dbReference>
<evidence type="ECO:0000256" key="7">
    <source>
        <dbReference type="SAM" id="Phobius"/>
    </source>
</evidence>
<feature type="transmembrane region" description="Helical" evidence="7">
    <location>
        <begin position="74"/>
        <end position="97"/>
    </location>
</feature>
<dbReference type="SUPFAM" id="SSF103473">
    <property type="entry name" value="MFS general substrate transporter"/>
    <property type="match status" value="1"/>
</dbReference>
<keyword evidence="5 7" id="KW-0472">Membrane</keyword>
<dbReference type="EMBL" id="JACIVA010000053">
    <property type="protein sequence ID" value="MBB1097997.1"/>
    <property type="molecule type" value="Genomic_DNA"/>
</dbReference>
<evidence type="ECO:0000256" key="5">
    <source>
        <dbReference type="ARBA" id="ARBA00023136"/>
    </source>
</evidence>
<organism evidence="9 10">
    <name type="scientific">Limosilactobacillus rudii</name>
    <dbReference type="NCBI Taxonomy" id="2759755"/>
    <lineage>
        <taxon>Bacteria</taxon>
        <taxon>Bacillati</taxon>
        <taxon>Bacillota</taxon>
        <taxon>Bacilli</taxon>
        <taxon>Lactobacillales</taxon>
        <taxon>Lactobacillaceae</taxon>
        <taxon>Limosilactobacillus</taxon>
    </lineage>
</organism>
<feature type="domain" description="Major facilitator superfamily (MFS) profile" evidence="8">
    <location>
        <begin position="37"/>
        <end position="441"/>
    </location>
</feature>
<dbReference type="PANTHER" id="PTHR23528">
    <property type="match status" value="1"/>
</dbReference>
<evidence type="ECO:0000256" key="4">
    <source>
        <dbReference type="ARBA" id="ARBA00022989"/>
    </source>
</evidence>
<dbReference type="InterPro" id="IPR011701">
    <property type="entry name" value="MFS"/>
</dbReference>
<feature type="transmembrane region" description="Helical" evidence="7">
    <location>
        <begin position="169"/>
        <end position="192"/>
    </location>
</feature>
<feature type="transmembrane region" description="Helical" evidence="7">
    <location>
        <begin position="261"/>
        <end position="278"/>
    </location>
</feature>
<dbReference type="AlphaFoldDB" id="A0A7W3YP54"/>
<comment type="subcellular location">
    <subcellularLocation>
        <location evidence="1">Cell membrane</location>
        <topology evidence="1">Multi-pass membrane protein</topology>
    </subcellularLocation>
</comment>